<feature type="compositionally biased region" description="Polar residues" evidence="1">
    <location>
        <begin position="16"/>
        <end position="28"/>
    </location>
</feature>
<comment type="caution">
    <text evidence="2">The sequence shown here is derived from an EMBL/GenBank/DDBJ whole genome shotgun (WGS) entry which is preliminary data.</text>
</comment>
<proteinExistence type="predicted"/>
<organism evidence="2 3">
    <name type="scientific">Trametes pubescens</name>
    <name type="common">White-rot fungus</name>
    <dbReference type="NCBI Taxonomy" id="154538"/>
    <lineage>
        <taxon>Eukaryota</taxon>
        <taxon>Fungi</taxon>
        <taxon>Dikarya</taxon>
        <taxon>Basidiomycota</taxon>
        <taxon>Agaricomycotina</taxon>
        <taxon>Agaricomycetes</taxon>
        <taxon>Polyporales</taxon>
        <taxon>Polyporaceae</taxon>
        <taxon>Trametes</taxon>
    </lineage>
</organism>
<feature type="region of interest" description="Disordered" evidence="1">
    <location>
        <begin position="1"/>
        <end position="30"/>
    </location>
</feature>
<evidence type="ECO:0000256" key="1">
    <source>
        <dbReference type="SAM" id="MobiDB-lite"/>
    </source>
</evidence>
<evidence type="ECO:0000313" key="2">
    <source>
        <dbReference type="EMBL" id="OJT05011.1"/>
    </source>
</evidence>
<sequence length="86" mass="9590">MAHGYKRSANRVGSGPLTTHTNTGVTPRTSRKPLFDLFDMVPEDYKLVRTLCQAPGGIVRGLVKSRVRTLVRFYHIPCRHGSNPAK</sequence>
<name>A0A1M2VBH7_TRAPU</name>
<dbReference type="EMBL" id="MNAD01001496">
    <property type="protein sequence ID" value="OJT05011.1"/>
    <property type="molecule type" value="Genomic_DNA"/>
</dbReference>
<reference evidence="2 3" key="1">
    <citation type="submission" date="2016-10" db="EMBL/GenBank/DDBJ databases">
        <title>Genome sequence of the basidiomycete white-rot fungus Trametes pubescens.</title>
        <authorList>
            <person name="Makela M.R."/>
            <person name="Granchi Z."/>
            <person name="Peng M."/>
            <person name="De Vries R.P."/>
            <person name="Grigoriev I."/>
            <person name="Riley R."/>
            <person name="Hilden K."/>
        </authorList>
    </citation>
    <scope>NUCLEOTIDE SEQUENCE [LARGE SCALE GENOMIC DNA]</scope>
    <source>
        <strain evidence="2 3">FBCC735</strain>
    </source>
</reference>
<dbReference type="Proteomes" id="UP000184267">
    <property type="component" value="Unassembled WGS sequence"/>
</dbReference>
<evidence type="ECO:0000313" key="3">
    <source>
        <dbReference type="Proteomes" id="UP000184267"/>
    </source>
</evidence>
<dbReference type="AlphaFoldDB" id="A0A1M2VBH7"/>
<accession>A0A1M2VBH7</accession>
<gene>
    <name evidence="2" type="ORF">TRAPUB_4193</name>
</gene>
<protein>
    <submittedName>
        <fullName evidence="2">Uncharacterized protein</fullName>
    </submittedName>
</protein>
<keyword evidence="3" id="KW-1185">Reference proteome</keyword>